<name>A0ACB9JX67_9ASTR</name>
<accession>A0ACB9JX67</accession>
<keyword evidence="2" id="KW-1185">Reference proteome</keyword>
<evidence type="ECO:0000313" key="2">
    <source>
        <dbReference type="Proteomes" id="UP001056120"/>
    </source>
</evidence>
<organism evidence="1 2">
    <name type="scientific">Smallanthus sonchifolius</name>
    <dbReference type="NCBI Taxonomy" id="185202"/>
    <lineage>
        <taxon>Eukaryota</taxon>
        <taxon>Viridiplantae</taxon>
        <taxon>Streptophyta</taxon>
        <taxon>Embryophyta</taxon>
        <taxon>Tracheophyta</taxon>
        <taxon>Spermatophyta</taxon>
        <taxon>Magnoliopsida</taxon>
        <taxon>eudicotyledons</taxon>
        <taxon>Gunneridae</taxon>
        <taxon>Pentapetalae</taxon>
        <taxon>asterids</taxon>
        <taxon>campanulids</taxon>
        <taxon>Asterales</taxon>
        <taxon>Asteraceae</taxon>
        <taxon>Asteroideae</taxon>
        <taxon>Heliantheae alliance</taxon>
        <taxon>Millerieae</taxon>
        <taxon>Smallanthus</taxon>
    </lineage>
</organism>
<sequence>MTASVRPSTCNLCCSHGGTIPISEPTLSRESVYVVGAKKVLSTKLLSASSLIVYDFADQNVLYNYNMVVVTAGFGYAFGRLAVCFSMVHFIFHICCSRLLRNRCSVVSNRDNMHRFRFCLVVGSWSSRYGIRCLIKKKHTFIQTSRKRMRFSF</sequence>
<protein>
    <submittedName>
        <fullName evidence="1">Uncharacterized protein</fullName>
    </submittedName>
</protein>
<gene>
    <name evidence="1" type="ORF">L1987_06045</name>
</gene>
<dbReference type="EMBL" id="CM042019">
    <property type="protein sequence ID" value="KAI3824582.1"/>
    <property type="molecule type" value="Genomic_DNA"/>
</dbReference>
<dbReference type="Proteomes" id="UP001056120">
    <property type="component" value="Linkage Group LG02"/>
</dbReference>
<reference evidence="2" key="1">
    <citation type="journal article" date="2022" name="Mol. Ecol. Resour.">
        <title>The genomes of chicory, endive, great burdock and yacon provide insights into Asteraceae palaeo-polyploidization history and plant inulin production.</title>
        <authorList>
            <person name="Fan W."/>
            <person name="Wang S."/>
            <person name="Wang H."/>
            <person name="Wang A."/>
            <person name="Jiang F."/>
            <person name="Liu H."/>
            <person name="Zhao H."/>
            <person name="Xu D."/>
            <person name="Zhang Y."/>
        </authorList>
    </citation>
    <scope>NUCLEOTIDE SEQUENCE [LARGE SCALE GENOMIC DNA]</scope>
    <source>
        <strain evidence="2">cv. Yunnan</strain>
    </source>
</reference>
<reference evidence="1 2" key="2">
    <citation type="journal article" date="2022" name="Mol. Ecol. Resour.">
        <title>The genomes of chicory, endive, great burdock and yacon provide insights into Asteraceae paleo-polyploidization history and plant inulin production.</title>
        <authorList>
            <person name="Fan W."/>
            <person name="Wang S."/>
            <person name="Wang H."/>
            <person name="Wang A."/>
            <person name="Jiang F."/>
            <person name="Liu H."/>
            <person name="Zhao H."/>
            <person name="Xu D."/>
            <person name="Zhang Y."/>
        </authorList>
    </citation>
    <scope>NUCLEOTIDE SEQUENCE [LARGE SCALE GENOMIC DNA]</scope>
    <source>
        <strain evidence="2">cv. Yunnan</strain>
        <tissue evidence="1">Leaves</tissue>
    </source>
</reference>
<evidence type="ECO:0000313" key="1">
    <source>
        <dbReference type="EMBL" id="KAI3824582.1"/>
    </source>
</evidence>
<proteinExistence type="predicted"/>
<comment type="caution">
    <text evidence="1">The sequence shown here is derived from an EMBL/GenBank/DDBJ whole genome shotgun (WGS) entry which is preliminary data.</text>
</comment>